<dbReference type="InterPro" id="IPR036584">
    <property type="entry name" value="FliS_sf"/>
</dbReference>
<dbReference type="GO" id="GO:0044780">
    <property type="term" value="P:bacterial-type flagellum assembly"/>
    <property type="evidence" value="ECO:0007669"/>
    <property type="project" value="InterPro"/>
</dbReference>
<dbReference type="GO" id="GO:0005829">
    <property type="term" value="C:cytosol"/>
    <property type="evidence" value="ECO:0007669"/>
    <property type="project" value="UniProtKB-SubCell"/>
</dbReference>
<dbReference type="GeneID" id="300267742"/>
<keyword evidence="7" id="KW-0282">Flagellum</keyword>
<gene>
    <name evidence="7" type="ORF">SAMN05216409_1065</name>
</gene>
<comment type="similarity">
    <text evidence="2 6">Belongs to the FliS family.</text>
</comment>
<keyword evidence="7" id="KW-0966">Cell projection</keyword>
<comment type="caution">
    <text evidence="7">The sequence shown here is derived from an EMBL/GenBank/DDBJ whole genome shotgun (WGS) entry which is preliminary data.</text>
</comment>
<keyword evidence="7" id="KW-0969">Cilium</keyword>
<dbReference type="GO" id="GO:0071973">
    <property type="term" value="P:bacterial-type flagellum-dependent cell motility"/>
    <property type="evidence" value="ECO:0007669"/>
    <property type="project" value="TreeGrafter"/>
</dbReference>
<dbReference type="SUPFAM" id="SSF101116">
    <property type="entry name" value="Flagellar export chaperone FliS"/>
    <property type="match status" value="1"/>
</dbReference>
<dbReference type="PIRSF" id="PIRSF039090">
    <property type="entry name" value="Flis"/>
    <property type="match status" value="1"/>
</dbReference>
<comment type="subcellular location">
    <subcellularLocation>
        <location evidence="1 6">Cytoplasm</location>
        <location evidence="1 6">Cytosol</location>
    </subcellularLocation>
</comment>
<evidence type="ECO:0000256" key="2">
    <source>
        <dbReference type="ARBA" id="ARBA00008787"/>
    </source>
</evidence>
<organism evidence="7 8">
    <name type="scientific">Pseudomonas lutea</name>
    <dbReference type="NCBI Taxonomy" id="243924"/>
    <lineage>
        <taxon>Bacteria</taxon>
        <taxon>Pseudomonadati</taxon>
        <taxon>Pseudomonadota</taxon>
        <taxon>Gammaproteobacteria</taxon>
        <taxon>Pseudomonadales</taxon>
        <taxon>Pseudomonadaceae</taxon>
        <taxon>Pseudomonas</taxon>
    </lineage>
</organism>
<protein>
    <recommendedName>
        <fullName evidence="6">Flagellar secretion chaperone FliS</fullName>
    </recommendedName>
</protein>
<keyword evidence="4 6" id="KW-1005">Bacterial flagellum biogenesis</keyword>
<reference evidence="7 8" key="1">
    <citation type="submission" date="2016-10" db="EMBL/GenBank/DDBJ databases">
        <authorList>
            <person name="Varghese N."/>
            <person name="Submissions S."/>
        </authorList>
    </citation>
    <scope>NUCLEOTIDE SEQUENCE [LARGE SCALE GENOMIC DNA]</scope>
    <source>
        <strain evidence="7 8">LMG 21974</strain>
    </source>
</reference>
<dbReference type="CDD" id="cd16098">
    <property type="entry name" value="FliS"/>
    <property type="match status" value="1"/>
</dbReference>
<name>A0A9X8QJD5_9PSED</name>
<dbReference type="Proteomes" id="UP000183210">
    <property type="component" value="Unassembled WGS sequence"/>
</dbReference>
<evidence type="ECO:0000256" key="6">
    <source>
        <dbReference type="PIRNR" id="PIRNR039090"/>
    </source>
</evidence>
<dbReference type="PANTHER" id="PTHR34773">
    <property type="entry name" value="FLAGELLAR SECRETION CHAPERONE FLIS"/>
    <property type="match status" value="1"/>
</dbReference>
<evidence type="ECO:0000256" key="5">
    <source>
        <dbReference type="ARBA" id="ARBA00023186"/>
    </source>
</evidence>
<evidence type="ECO:0000256" key="4">
    <source>
        <dbReference type="ARBA" id="ARBA00022795"/>
    </source>
</evidence>
<dbReference type="Pfam" id="PF02561">
    <property type="entry name" value="FliS"/>
    <property type="match status" value="1"/>
</dbReference>
<dbReference type="AlphaFoldDB" id="A0A9X8QJD5"/>
<evidence type="ECO:0000313" key="7">
    <source>
        <dbReference type="EMBL" id="SEQ48303.1"/>
    </source>
</evidence>
<evidence type="ECO:0000256" key="1">
    <source>
        <dbReference type="ARBA" id="ARBA00004514"/>
    </source>
</evidence>
<dbReference type="EMBL" id="FOEV01000006">
    <property type="protein sequence ID" value="SEQ48303.1"/>
    <property type="molecule type" value="Genomic_DNA"/>
</dbReference>
<keyword evidence="5" id="KW-0143">Chaperone</keyword>
<dbReference type="NCBIfam" id="TIGR00208">
    <property type="entry name" value="fliS"/>
    <property type="match status" value="1"/>
</dbReference>
<evidence type="ECO:0000256" key="3">
    <source>
        <dbReference type="ARBA" id="ARBA00022490"/>
    </source>
</evidence>
<proteinExistence type="inferred from homology"/>
<keyword evidence="3 6" id="KW-0963">Cytoplasm</keyword>
<dbReference type="Gene3D" id="1.20.120.340">
    <property type="entry name" value="Flagellar protein FliS"/>
    <property type="match status" value="1"/>
</dbReference>
<dbReference type="RefSeq" id="WP_074825195.1">
    <property type="nucleotide sequence ID" value="NZ_FOEV01000006.1"/>
</dbReference>
<accession>A0A9X8QJD5</accession>
<dbReference type="PANTHER" id="PTHR34773:SF1">
    <property type="entry name" value="FLAGELLAR SECRETION CHAPERONE FLIS"/>
    <property type="match status" value="1"/>
</dbReference>
<evidence type="ECO:0000313" key="8">
    <source>
        <dbReference type="Proteomes" id="UP000183210"/>
    </source>
</evidence>
<dbReference type="InterPro" id="IPR003713">
    <property type="entry name" value="FliS"/>
</dbReference>
<sequence length="128" mass="13941">MYTQSAMRHYQQVSTQAQVLEASPHRLIQMLMEGGLSRLAQAKGAMSRGQIAEKGVLIGKAIDIIGGLREALDPEKGGQIASNLNELYVYMTTSLIEANRKNDMAKIDEVAKLLRTVKEGWDGIAPAA</sequence>